<dbReference type="PANTHER" id="PTHR30349">
    <property type="entry name" value="PHAGE INTEGRASE-RELATED"/>
    <property type="match status" value="1"/>
</dbReference>
<dbReference type="RefSeq" id="WP_322878256.1">
    <property type="nucleotide sequence ID" value="NZ_JAVMIP010000008.1"/>
</dbReference>
<dbReference type="InterPro" id="IPR013762">
    <property type="entry name" value="Integrase-like_cat_sf"/>
</dbReference>
<dbReference type="GO" id="GO:0006310">
    <property type="term" value="P:DNA recombination"/>
    <property type="evidence" value="ECO:0007669"/>
    <property type="project" value="UniProtKB-KW"/>
</dbReference>
<dbReference type="Gene3D" id="1.10.150.130">
    <property type="match status" value="1"/>
</dbReference>
<comment type="similarity">
    <text evidence="1">Belongs to the 'phage' integrase family.</text>
</comment>
<proteinExistence type="inferred from homology"/>
<reference evidence="6" key="1">
    <citation type="submission" date="2023-07" db="EMBL/GenBank/DDBJ databases">
        <authorList>
            <person name="Luz R."/>
            <person name="Cordeiro R."/>
            <person name="Fonseca A."/>
            <person name="Goncalves V."/>
        </authorList>
    </citation>
    <scope>NUCLEOTIDE SEQUENCE [LARGE SCALE GENOMIC DNA]</scope>
    <source>
        <strain evidence="6">BACA0444</strain>
    </source>
</reference>
<dbReference type="GO" id="GO:0015074">
    <property type="term" value="P:DNA integration"/>
    <property type="evidence" value="ECO:0007669"/>
    <property type="project" value="InterPro"/>
</dbReference>
<evidence type="ECO:0000256" key="1">
    <source>
        <dbReference type="ARBA" id="ARBA00008857"/>
    </source>
</evidence>
<accession>A0AAE4JYH5</accession>
<dbReference type="InterPro" id="IPR002104">
    <property type="entry name" value="Integrase_catalytic"/>
</dbReference>
<dbReference type="Pfam" id="PF00589">
    <property type="entry name" value="Phage_integrase"/>
    <property type="match status" value="1"/>
</dbReference>
<evidence type="ECO:0000256" key="3">
    <source>
        <dbReference type="ARBA" id="ARBA00023172"/>
    </source>
</evidence>
<dbReference type="Gene3D" id="1.10.443.10">
    <property type="entry name" value="Intergrase catalytic core"/>
    <property type="match status" value="1"/>
</dbReference>
<dbReference type="PROSITE" id="PS51898">
    <property type="entry name" value="TYR_RECOMBINASE"/>
    <property type="match status" value="1"/>
</dbReference>
<dbReference type="AlphaFoldDB" id="A0AAE4JYH5"/>
<gene>
    <name evidence="5" type="ORF">RIF25_09275</name>
</gene>
<evidence type="ECO:0000313" key="6">
    <source>
        <dbReference type="Proteomes" id="UP001268256"/>
    </source>
</evidence>
<evidence type="ECO:0000256" key="2">
    <source>
        <dbReference type="ARBA" id="ARBA00023125"/>
    </source>
</evidence>
<feature type="domain" description="Tyr recombinase" evidence="4">
    <location>
        <begin position="135"/>
        <end position="321"/>
    </location>
</feature>
<evidence type="ECO:0000259" key="4">
    <source>
        <dbReference type="PROSITE" id="PS51898"/>
    </source>
</evidence>
<comment type="caution">
    <text evidence="5">The sequence shown here is derived from an EMBL/GenBank/DDBJ whole genome shotgun (WGS) entry which is preliminary data.</text>
</comment>
<dbReference type="EMBL" id="JAVMIP010000008">
    <property type="protein sequence ID" value="MDS3860999.1"/>
    <property type="molecule type" value="Genomic_DNA"/>
</dbReference>
<dbReference type="PANTHER" id="PTHR30349:SF41">
    <property type="entry name" value="INTEGRASE_RECOMBINASE PROTEIN MJ0367-RELATED"/>
    <property type="match status" value="1"/>
</dbReference>
<keyword evidence="6" id="KW-1185">Reference proteome</keyword>
<keyword evidence="2" id="KW-0238">DNA-binding</keyword>
<sequence length="321" mass="37190">MAEKKAREIELDMLSGNFDRSLKKYKPESLATKKTDVLSLWERFTVYKLKTGKISLATQDSTYNPVLSTLRRYGKSLVTVDDGQHFLAWLTGQNGESYAKKQLVLLNAMFKWAIGQDLVSVNPVEGLTIKVPPRQEYEAFTKEQGQLILEAFSRNPYYRHYYPFVLALFSLGCRPGELIALQWRHLTEDFSQAWIGFSYSRKTLKATKTNKSRTLPIPETLRQVLYSLSLERHPLPDDLVFPSPEGKYIDLHNFRNRAWKKIMGELEQKGHPYLARHSFVSHLLHEGYNPITVARLSGHTKEVMFKNYAHQIEKVTLPNFY</sequence>
<dbReference type="InterPro" id="IPR010998">
    <property type="entry name" value="Integrase_recombinase_N"/>
</dbReference>
<keyword evidence="3" id="KW-0233">DNA recombination</keyword>
<dbReference type="GO" id="GO:0003677">
    <property type="term" value="F:DNA binding"/>
    <property type="evidence" value="ECO:0007669"/>
    <property type="project" value="UniProtKB-KW"/>
</dbReference>
<dbReference type="InterPro" id="IPR011010">
    <property type="entry name" value="DNA_brk_join_enz"/>
</dbReference>
<dbReference type="Proteomes" id="UP001268256">
    <property type="component" value="Unassembled WGS sequence"/>
</dbReference>
<organism evidence="5 6">
    <name type="scientific">Pseudocalidococcus azoricus BACA0444</name>
    <dbReference type="NCBI Taxonomy" id="2918990"/>
    <lineage>
        <taxon>Bacteria</taxon>
        <taxon>Bacillati</taxon>
        <taxon>Cyanobacteriota</taxon>
        <taxon>Cyanophyceae</taxon>
        <taxon>Acaryochloridales</taxon>
        <taxon>Thermosynechococcaceae</taxon>
        <taxon>Pseudocalidococcus</taxon>
        <taxon>Pseudocalidococcus azoricus</taxon>
    </lineage>
</organism>
<name>A0AAE4JYH5_9CYAN</name>
<evidence type="ECO:0000313" key="5">
    <source>
        <dbReference type="EMBL" id="MDS3860999.1"/>
    </source>
</evidence>
<dbReference type="SUPFAM" id="SSF56349">
    <property type="entry name" value="DNA breaking-rejoining enzymes"/>
    <property type="match status" value="1"/>
</dbReference>
<dbReference type="InterPro" id="IPR050090">
    <property type="entry name" value="Tyrosine_recombinase_XerCD"/>
</dbReference>
<protein>
    <submittedName>
        <fullName evidence="5">Site-specific integrase</fullName>
    </submittedName>
</protein>
<dbReference type="CDD" id="cd00796">
    <property type="entry name" value="INT_Rci_Hp1_C"/>
    <property type="match status" value="1"/>
</dbReference>